<proteinExistence type="predicted"/>
<evidence type="ECO:0000313" key="1">
    <source>
        <dbReference type="EMBL" id="MBW86973.1"/>
    </source>
</evidence>
<accession>A0A2P2J0J1</accession>
<protein>
    <submittedName>
        <fullName evidence="1">Uncharacterized protein</fullName>
    </submittedName>
</protein>
<dbReference type="EMBL" id="GGEC01006490">
    <property type="protein sequence ID" value="MBW86973.1"/>
    <property type="molecule type" value="Transcribed_RNA"/>
</dbReference>
<sequence length="12" mass="1476">MTSRAKRRRVKS</sequence>
<organism evidence="1">
    <name type="scientific">Rhizophora mucronata</name>
    <name type="common">Asiatic mangrove</name>
    <dbReference type="NCBI Taxonomy" id="61149"/>
    <lineage>
        <taxon>Eukaryota</taxon>
        <taxon>Viridiplantae</taxon>
        <taxon>Streptophyta</taxon>
        <taxon>Embryophyta</taxon>
        <taxon>Tracheophyta</taxon>
        <taxon>Spermatophyta</taxon>
        <taxon>Magnoliopsida</taxon>
        <taxon>eudicotyledons</taxon>
        <taxon>Gunneridae</taxon>
        <taxon>Pentapetalae</taxon>
        <taxon>rosids</taxon>
        <taxon>fabids</taxon>
        <taxon>Malpighiales</taxon>
        <taxon>Rhizophoraceae</taxon>
        <taxon>Rhizophora</taxon>
    </lineage>
</organism>
<name>A0A2P2J0J1_RHIMU</name>
<reference evidence="1" key="1">
    <citation type="submission" date="2018-02" db="EMBL/GenBank/DDBJ databases">
        <title>Rhizophora mucronata_Transcriptome.</title>
        <authorList>
            <person name="Meera S.P."/>
            <person name="Sreeshan A."/>
            <person name="Augustine A."/>
        </authorList>
    </citation>
    <scope>NUCLEOTIDE SEQUENCE</scope>
    <source>
        <tissue evidence="1">Leaf</tissue>
    </source>
</reference>